<evidence type="ECO:0000313" key="2">
    <source>
        <dbReference type="Proteomes" id="UP000628442"/>
    </source>
</evidence>
<sequence length="95" mass="10052">MENRDLPLAQARAGMVLSGELRDARGQVLLPAGAMLTPAMLASFARHGIDTVPVRDPHGERIDYLFRKLDAGSADVPAGAALRACLHAYRSGAKG</sequence>
<name>A0AA88C4F6_9BURK</name>
<dbReference type="RefSeq" id="WP_229420672.1">
    <property type="nucleotide sequence ID" value="NZ_BMWV01000010.1"/>
</dbReference>
<organism evidence="1 2">
    <name type="scientific">Pseudoduganella albidiflava</name>
    <dbReference type="NCBI Taxonomy" id="321983"/>
    <lineage>
        <taxon>Bacteria</taxon>
        <taxon>Pseudomonadati</taxon>
        <taxon>Pseudomonadota</taxon>
        <taxon>Betaproteobacteria</taxon>
        <taxon>Burkholderiales</taxon>
        <taxon>Oxalobacteraceae</taxon>
        <taxon>Telluria group</taxon>
        <taxon>Pseudoduganella</taxon>
    </lineage>
</organism>
<dbReference type="EMBL" id="BMWV01000010">
    <property type="protein sequence ID" value="GGY54237.1"/>
    <property type="molecule type" value="Genomic_DNA"/>
</dbReference>
<proteinExistence type="predicted"/>
<comment type="caution">
    <text evidence="1">The sequence shown here is derived from an EMBL/GenBank/DDBJ whole genome shotgun (WGS) entry which is preliminary data.</text>
</comment>
<protein>
    <submittedName>
        <fullName evidence="1">Uncharacterized protein</fullName>
    </submittedName>
</protein>
<reference evidence="1" key="1">
    <citation type="journal article" date="2014" name="Int. J. Syst. Evol. Microbiol.">
        <title>Complete genome sequence of Corynebacterium casei LMG S-19264T (=DSM 44701T), isolated from a smear-ripened cheese.</title>
        <authorList>
            <consortium name="US DOE Joint Genome Institute (JGI-PGF)"/>
            <person name="Walter F."/>
            <person name="Albersmeier A."/>
            <person name="Kalinowski J."/>
            <person name="Ruckert C."/>
        </authorList>
    </citation>
    <scope>NUCLEOTIDE SEQUENCE</scope>
    <source>
        <strain evidence="1">KCTC 12343</strain>
    </source>
</reference>
<gene>
    <name evidence="1" type="ORF">GCM10007387_40580</name>
</gene>
<accession>A0AA88C4F6</accession>
<dbReference type="AlphaFoldDB" id="A0AA88C4F6"/>
<evidence type="ECO:0000313" key="1">
    <source>
        <dbReference type="EMBL" id="GGY54237.1"/>
    </source>
</evidence>
<dbReference type="Proteomes" id="UP000628442">
    <property type="component" value="Unassembled WGS sequence"/>
</dbReference>
<reference evidence="1" key="2">
    <citation type="submission" date="2022-12" db="EMBL/GenBank/DDBJ databases">
        <authorList>
            <person name="Sun Q."/>
            <person name="Kim S."/>
        </authorList>
    </citation>
    <scope>NUCLEOTIDE SEQUENCE</scope>
    <source>
        <strain evidence="1">KCTC 12343</strain>
    </source>
</reference>